<dbReference type="Pfam" id="PF13440">
    <property type="entry name" value="Polysacc_synt_3"/>
    <property type="match status" value="1"/>
</dbReference>
<keyword evidence="5 6" id="KW-0472">Membrane</keyword>
<protein>
    <submittedName>
        <fullName evidence="7">Oligosaccharide flippase family protein</fullName>
    </submittedName>
</protein>
<feature type="transmembrane region" description="Helical" evidence="6">
    <location>
        <begin position="120"/>
        <end position="143"/>
    </location>
</feature>
<feature type="transmembrane region" description="Helical" evidence="6">
    <location>
        <begin position="356"/>
        <end position="375"/>
    </location>
</feature>
<feature type="transmembrane region" description="Helical" evidence="6">
    <location>
        <begin position="381"/>
        <end position="403"/>
    </location>
</feature>
<evidence type="ECO:0000256" key="1">
    <source>
        <dbReference type="ARBA" id="ARBA00004651"/>
    </source>
</evidence>
<feature type="transmembrane region" description="Helical" evidence="6">
    <location>
        <begin position="285"/>
        <end position="308"/>
    </location>
</feature>
<comment type="subcellular location">
    <subcellularLocation>
        <location evidence="1">Cell membrane</location>
        <topology evidence="1">Multi-pass membrane protein</topology>
    </subcellularLocation>
</comment>
<name>A0AA96GDJ9_9BACT</name>
<dbReference type="KEGG" id="nall:PP769_18795"/>
<dbReference type="EMBL" id="CP116967">
    <property type="protein sequence ID" value="WNM57995.1"/>
    <property type="molecule type" value="Genomic_DNA"/>
</dbReference>
<feature type="transmembrane region" description="Helical" evidence="6">
    <location>
        <begin position="84"/>
        <end position="108"/>
    </location>
</feature>
<dbReference type="InterPro" id="IPR050833">
    <property type="entry name" value="Poly_Biosynth_Transport"/>
</dbReference>
<feature type="transmembrane region" description="Helical" evidence="6">
    <location>
        <begin position="415"/>
        <end position="434"/>
    </location>
</feature>
<feature type="transmembrane region" description="Helical" evidence="6">
    <location>
        <begin position="320"/>
        <end position="344"/>
    </location>
</feature>
<keyword evidence="4 6" id="KW-1133">Transmembrane helix</keyword>
<gene>
    <name evidence="7" type="ORF">PP769_18795</name>
</gene>
<dbReference type="PANTHER" id="PTHR30250">
    <property type="entry name" value="PST FAMILY PREDICTED COLANIC ACID TRANSPORTER"/>
    <property type="match status" value="1"/>
</dbReference>
<keyword evidence="8" id="KW-1185">Reference proteome</keyword>
<dbReference type="Proteomes" id="UP001302719">
    <property type="component" value="Chromosome"/>
</dbReference>
<feature type="transmembrane region" description="Helical" evidence="6">
    <location>
        <begin position="440"/>
        <end position="458"/>
    </location>
</feature>
<sequence length="483" mass="51353">MAKTALQYLSGVFWVGSGNLLGMVAALMTMVMAARLTTKEELGVYFLVMMVSHFAAIAGDLGLRNTATKMLSSSEPSDVIETARFFVTIAFISSMMTALVVMAALPFLETLWPYPEFRKYAWLGVPLAFLAINFQMVNSLLVGAGKFRELSALGVGAEILRAVFSVSALLYGLGVAGLLWGMILSRVFGIGIAWRLLPDQFGLVLRHPAAMRIIKFGGWMYGCSLLSVVMVKASDTILVTYLGTATLAIFSTSMQLPSALLRLFDSIRPVLLGYASSRESTGTDLLVESIRIGAGLLAVAATVLIGIADPLMTILFSSAYSGGINIMQALCAWAALSIVNYYFSINLVGTGHPQKAFVLIIPQVLISIGVALLLVPTFQGLGAAMALVITSLVGNFIGAWVAAGRNGALFLSLNASHLRAAIPLLSLLIGVSMIDYSGGLMMGMVGGTLAFLVLLRAVTYQDARQLYWVVAGRLEIGASSGRS</sequence>
<feature type="transmembrane region" description="Helical" evidence="6">
    <location>
        <begin position="42"/>
        <end position="63"/>
    </location>
</feature>
<proteinExistence type="predicted"/>
<evidence type="ECO:0000256" key="3">
    <source>
        <dbReference type="ARBA" id="ARBA00022692"/>
    </source>
</evidence>
<evidence type="ECO:0000256" key="2">
    <source>
        <dbReference type="ARBA" id="ARBA00022475"/>
    </source>
</evidence>
<dbReference type="GO" id="GO:0005886">
    <property type="term" value="C:plasma membrane"/>
    <property type="evidence" value="ECO:0007669"/>
    <property type="project" value="UniProtKB-SubCell"/>
</dbReference>
<evidence type="ECO:0000313" key="8">
    <source>
        <dbReference type="Proteomes" id="UP001302719"/>
    </source>
</evidence>
<dbReference type="PANTHER" id="PTHR30250:SF11">
    <property type="entry name" value="O-ANTIGEN TRANSPORTER-RELATED"/>
    <property type="match status" value="1"/>
</dbReference>
<feature type="transmembrane region" description="Helical" evidence="6">
    <location>
        <begin position="209"/>
        <end position="231"/>
    </location>
</feature>
<accession>A0AA96GDJ9</accession>
<reference evidence="7 8" key="1">
    <citation type="submission" date="2023-01" db="EMBL/GenBank/DDBJ databases">
        <title>Cultivation and genomic characterization of new, ubiquitous marine nitrite-oxidizing bacteria from the Nitrospirales.</title>
        <authorList>
            <person name="Mueller A.J."/>
            <person name="Daebeler A."/>
            <person name="Herbold C.W."/>
            <person name="Kirkegaard R.H."/>
            <person name="Daims H."/>
        </authorList>
    </citation>
    <scope>NUCLEOTIDE SEQUENCE [LARGE SCALE GENOMIC DNA]</scope>
    <source>
        <strain evidence="7 8">VA</strain>
    </source>
</reference>
<keyword evidence="3 6" id="KW-0812">Transmembrane</keyword>
<evidence type="ECO:0000256" key="5">
    <source>
        <dbReference type="ARBA" id="ARBA00023136"/>
    </source>
</evidence>
<dbReference type="AlphaFoldDB" id="A0AA96GDJ9"/>
<evidence type="ECO:0000256" key="4">
    <source>
        <dbReference type="ARBA" id="ARBA00022989"/>
    </source>
</evidence>
<evidence type="ECO:0000256" key="6">
    <source>
        <dbReference type="SAM" id="Phobius"/>
    </source>
</evidence>
<keyword evidence="2" id="KW-1003">Cell membrane</keyword>
<dbReference type="RefSeq" id="WP_312643172.1">
    <property type="nucleotide sequence ID" value="NZ_CP116967.1"/>
</dbReference>
<organism evidence="7 8">
    <name type="scientific">Candidatus Nitrospira allomarina</name>
    <dbReference type="NCBI Taxonomy" id="3020900"/>
    <lineage>
        <taxon>Bacteria</taxon>
        <taxon>Pseudomonadati</taxon>
        <taxon>Nitrospirota</taxon>
        <taxon>Nitrospiria</taxon>
        <taxon>Nitrospirales</taxon>
        <taxon>Nitrospiraceae</taxon>
        <taxon>Nitrospira</taxon>
    </lineage>
</organism>
<evidence type="ECO:0000313" key="7">
    <source>
        <dbReference type="EMBL" id="WNM57995.1"/>
    </source>
</evidence>
<feature type="transmembrane region" description="Helical" evidence="6">
    <location>
        <begin position="12"/>
        <end position="36"/>
    </location>
</feature>